<keyword evidence="5" id="KW-1185">Reference proteome</keyword>
<dbReference type="EMBL" id="QREI01000006">
    <property type="protein sequence ID" value="REE08686.1"/>
    <property type="molecule type" value="Genomic_DNA"/>
</dbReference>
<organism evidence="4 5">
    <name type="scientific">Winogradskyella pacifica</name>
    <dbReference type="NCBI Taxonomy" id="664642"/>
    <lineage>
        <taxon>Bacteria</taxon>
        <taxon>Pseudomonadati</taxon>
        <taxon>Bacteroidota</taxon>
        <taxon>Flavobacteriia</taxon>
        <taxon>Flavobacteriales</taxon>
        <taxon>Flavobacteriaceae</taxon>
        <taxon>Winogradskyella</taxon>
    </lineage>
</organism>
<keyword evidence="3" id="KW-0472">Membrane</keyword>
<comment type="caution">
    <text evidence="4">The sequence shown here is derived from an EMBL/GenBank/DDBJ whole genome shotgun (WGS) entry which is preliminary data.</text>
</comment>
<keyword evidence="3" id="KW-0812">Transmembrane</keyword>
<dbReference type="OrthoDB" id="9790659at2"/>
<feature type="transmembrane region" description="Helical" evidence="3">
    <location>
        <begin position="197"/>
        <end position="219"/>
    </location>
</feature>
<evidence type="ECO:0000313" key="5">
    <source>
        <dbReference type="Proteomes" id="UP000256919"/>
    </source>
</evidence>
<feature type="transmembrane region" description="Helical" evidence="3">
    <location>
        <begin position="225"/>
        <end position="248"/>
    </location>
</feature>
<dbReference type="InterPro" id="IPR005240">
    <property type="entry name" value="DUF389"/>
</dbReference>
<feature type="transmembrane region" description="Helical" evidence="3">
    <location>
        <begin position="99"/>
        <end position="121"/>
    </location>
</feature>
<dbReference type="AlphaFoldDB" id="A0A3D9LPR3"/>
<dbReference type="Proteomes" id="UP000256919">
    <property type="component" value="Unassembled WGS sequence"/>
</dbReference>
<feature type="transmembrane region" description="Helical" evidence="3">
    <location>
        <begin position="269"/>
        <end position="287"/>
    </location>
</feature>
<feature type="transmembrane region" description="Helical" evidence="3">
    <location>
        <begin position="77"/>
        <end position="93"/>
    </location>
</feature>
<protein>
    <submittedName>
        <fullName evidence="4">Putative hydrophobic protein (TIGR00271 family)</fullName>
    </submittedName>
</protein>
<accession>A0A3D9LPR3</accession>
<dbReference type="PANTHER" id="PTHR20992:SF9">
    <property type="entry name" value="AT15442P-RELATED"/>
    <property type="match status" value="1"/>
</dbReference>
<evidence type="ECO:0000256" key="1">
    <source>
        <dbReference type="SAM" id="Coils"/>
    </source>
</evidence>
<proteinExistence type="predicted"/>
<gene>
    <name evidence="4" type="ORF">DFQ09_106153</name>
</gene>
<name>A0A3D9LPR3_9FLAO</name>
<feature type="transmembrane region" description="Helical" evidence="3">
    <location>
        <begin position="133"/>
        <end position="154"/>
    </location>
</feature>
<dbReference type="PANTHER" id="PTHR20992">
    <property type="entry name" value="AT15442P-RELATED"/>
    <property type="match status" value="1"/>
</dbReference>
<reference evidence="4 5" key="1">
    <citation type="submission" date="2018-07" db="EMBL/GenBank/DDBJ databases">
        <title>Genomic Encyclopedia of Type Strains, Phase III (KMG-III): the genomes of soil and plant-associated and newly described type strains.</title>
        <authorList>
            <person name="Whitman W."/>
        </authorList>
    </citation>
    <scope>NUCLEOTIDE SEQUENCE [LARGE SCALE GENOMIC DNA]</scope>
    <source>
        <strain evidence="4 5">CECT 7948</strain>
    </source>
</reference>
<feature type="region of interest" description="Disordered" evidence="2">
    <location>
        <begin position="1"/>
        <end position="24"/>
    </location>
</feature>
<keyword evidence="1" id="KW-0175">Coiled coil</keyword>
<dbReference type="Pfam" id="PF04087">
    <property type="entry name" value="DUF389"/>
    <property type="match status" value="1"/>
</dbReference>
<evidence type="ECO:0000256" key="3">
    <source>
        <dbReference type="SAM" id="Phobius"/>
    </source>
</evidence>
<sequence>MSDENKFNFSEDENSQVTNEMNKEAAVEEKKAAVKKDAQGLFASIKTFLSELLDFRDDTDRDATITAIKADIPFKGATAWILVCSIFVASIGLNANSTAVVIGAMLISPLMGPILGVGLSIAINDIDTLRKSLINLAIMIVLSLLTAFLFFWLFPLSADTSELLGRTRPDIRDVLIAFFGGLALIIARTKKGTIASVIFGVAIATALMPPLCTAGYGLAIGNWEYFGGAMYLFTINTIFIALATFLVLKLLRFPMLKYANSAKRKRTSRFAMLVAVVVMLPAIWTFLTVLQESKYKRDFDNFVKSDIENNDNLWLQRKDDDLDSDNKIIRLHFNGDVSDEMVSALQNDIHKYESIKDFELIINANKTRSADRLMESLDRAYAESDRKDNVIDGLQNQIEELQANISKLNKVIESKSTTQNGVSFSSLSRDAKIKFSDLEYFGYAKMLESKDFINIDTITVVNVRWKVQLSDSLVYTKERDLQKWLKNELKVDTVFIKRN</sequence>
<keyword evidence="3" id="KW-1133">Transmembrane helix</keyword>
<evidence type="ECO:0000256" key="2">
    <source>
        <dbReference type="SAM" id="MobiDB-lite"/>
    </source>
</evidence>
<dbReference type="RefSeq" id="WP_115811160.1">
    <property type="nucleotide sequence ID" value="NZ_JABFDI010000004.1"/>
</dbReference>
<evidence type="ECO:0000313" key="4">
    <source>
        <dbReference type="EMBL" id="REE08686.1"/>
    </source>
</evidence>
<feature type="transmembrane region" description="Helical" evidence="3">
    <location>
        <begin position="174"/>
        <end position="190"/>
    </location>
</feature>
<feature type="coiled-coil region" evidence="1">
    <location>
        <begin position="384"/>
        <end position="418"/>
    </location>
</feature>